<sequence length="261" mass="28170">IVIPFARIKFGLGAGGAANGYGGGMGGKVIPMGVLIINGEDINIELFPLEEKKPSLLQEMLPVLLKMLPQFLGNKTSVPAQPSSPAAQFPEKSAEVSGELSLDQAKKLFNENKFQEALEVIDSLLYKDPNNADLHAWKGMVMGSLAQDDNPLNMMKYGMGAMQEFEEAIRLGPDNATAHFGRAMGRLNAPEGFGRDLDGAIKDLEFTCKKDPFPDAYYYLGQAVLQKGQKDKAAIAFKKALSLDPGHAEAAKALAKGEFRP</sequence>
<dbReference type="InterPro" id="IPR051685">
    <property type="entry name" value="Ycf3/AcsC/BcsC/TPR_MFPF"/>
</dbReference>
<dbReference type="SMART" id="SM00028">
    <property type="entry name" value="TPR"/>
    <property type="match status" value="2"/>
</dbReference>
<dbReference type="InterPro" id="IPR019734">
    <property type="entry name" value="TPR_rpt"/>
</dbReference>
<dbReference type="EMBL" id="BARW01025474">
    <property type="protein sequence ID" value="GAJ08991.1"/>
    <property type="molecule type" value="Genomic_DNA"/>
</dbReference>
<dbReference type="PANTHER" id="PTHR44943:SF8">
    <property type="entry name" value="TPR REPEAT-CONTAINING PROTEIN MJ0263"/>
    <property type="match status" value="1"/>
</dbReference>
<dbReference type="Pfam" id="PF09579">
    <property type="entry name" value="Spore_YtfJ"/>
    <property type="match status" value="1"/>
</dbReference>
<dbReference type="InterPro" id="IPR011990">
    <property type="entry name" value="TPR-like_helical_dom_sf"/>
</dbReference>
<evidence type="ECO:0000256" key="2">
    <source>
        <dbReference type="ARBA" id="ARBA00022803"/>
    </source>
</evidence>
<gene>
    <name evidence="3" type="ORF">S12H4_41751</name>
</gene>
<name>X1V8C4_9ZZZZ</name>
<feature type="non-terminal residue" evidence="3">
    <location>
        <position position="261"/>
    </location>
</feature>
<dbReference type="PROSITE" id="PS50293">
    <property type="entry name" value="TPR_REGION"/>
    <property type="match status" value="1"/>
</dbReference>
<dbReference type="PROSITE" id="PS50005">
    <property type="entry name" value="TPR"/>
    <property type="match status" value="1"/>
</dbReference>
<keyword evidence="1" id="KW-0677">Repeat</keyword>
<accession>X1V8C4</accession>
<proteinExistence type="predicted"/>
<protein>
    <recommendedName>
        <fullName evidence="4">Tetratricopeptide repeat protein</fullName>
    </recommendedName>
</protein>
<dbReference type="InterPro" id="IPR013105">
    <property type="entry name" value="TPR_2"/>
</dbReference>
<evidence type="ECO:0008006" key="4">
    <source>
        <dbReference type="Google" id="ProtNLM"/>
    </source>
</evidence>
<feature type="non-terminal residue" evidence="3">
    <location>
        <position position="1"/>
    </location>
</feature>
<evidence type="ECO:0000313" key="3">
    <source>
        <dbReference type="EMBL" id="GAJ08991.1"/>
    </source>
</evidence>
<dbReference type="Pfam" id="PF07719">
    <property type="entry name" value="TPR_2"/>
    <property type="match status" value="1"/>
</dbReference>
<comment type="caution">
    <text evidence="3">The sequence shown here is derived from an EMBL/GenBank/DDBJ whole genome shotgun (WGS) entry which is preliminary data.</text>
</comment>
<dbReference type="PANTHER" id="PTHR44943">
    <property type="entry name" value="CELLULOSE SYNTHASE OPERON PROTEIN C"/>
    <property type="match status" value="1"/>
</dbReference>
<dbReference type="AlphaFoldDB" id="X1V8C4"/>
<evidence type="ECO:0000256" key="1">
    <source>
        <dbReference type="ARBA" id="ARBA00022737"/>
    </source>
</evidence>
<keyword evidence="2" id="KW-0802">TPR repeat</keyword>
<organism evidence="3">
    <name type="scientific">marine sediment metagenome</name>
    <dbReference type="NCBI Taxonomy" id="412755"/>
    <lineage>
        <taxon>unclassified sequences</taxon>
        <taxon>metagenomes</taxon>
        <taxon>ecological metagenomes</taxon>
    </lineage>
</organism>
<reference evidence="3" key="1">
    <citation type="journal article" date="2014" name="Front. Microbiol.">
        <title>High frequency of phylogenetically diverse reductive dehalogenase-homologous genes in deep subseafloor sedimentary metagenomes.</title>
        <authorList>
            <person name="Kawai M."/>
            <person name="Futagami T."/>
            <person name="Toyoda A."/>
            <person name="Takaki Y."/>
            <person name="Nishi S."/>
            <person name="Hori S."/>
            <person name="Arai W."/>
            <person name="Tsubouchi T."/>
            <person name="Morono Y."/>
            <person name="Uchiyama I."/>
            <person name="Ito T."/>
            <person name="Fujiyama A."/>
            <person name="Inagaki F."/>
            <person name="Takami H."/>
        </authorList>
    </citation>
    <scope>NUCLEOTIDE SEQUENCE</scope>
    <source>
        <strain evidence="3">Expedition CK06-06</strain>
    </source>
</reference>
<dbReference type="Gene3D" id="1.25.40.10">
    <property type="entry name" value="Tetratricopeptide repeat domain"/>
    <property type="match status" value="2"/>
</dbReference>
<dbReference type="SUPFAM" id="SSF48452">
    <property type="entry name" value="TPR-like"/>
    <property type="match status" value="1"/>
</dbReference>
<dbReference type="InterPro" id="IPR014229">
    <property type="entry name" value="Spore_YtfJ"/>
</dbReference>